<evidence type="ECO:0000256" key="1">
    <source>
        <dbReference type="ARBA" id="ARBA00009308"/>
    </source>
</evidence>
<proteinExistence type="inferred from homology"/>
<dbReference type="PANTHER" id="PTHR43048">
    <property type="entry name" value="METHYLMALONYL-COA EPIMERASE"/>
    <property type="match status" value="1"/>
</dbReference>
<protein>
    <submittedName>
        <fullName evidence="4">Methylmalonyl-CoA epimerase</fullName>
        <ecNumber evidence="4">5.1.99.1</ecNumber>
    </submittedName>
</protein>
<keyword evidence="4" id="KW-0413">Isomerase</keyword>
<dbReference type="InterPro" id="IPR037523">
    <property type="entry name" value="VOC_core"/>
</dbReference>
<dbReference type="Gene3D" id="3.10.180.10">
    <property type="entry name" value="2,3-Dihydroxybiphenyl 1,2-Dioxygenase, domain 1"/>
    <property type="match status" value="1"/>
</dbReference>
<organism evidence="4 5">
    <name type="scientific">Halobellus litoreus</name>
    <dbReference type="NCBI Taxonomy" id="755310"/>
    <lineage>
        <taxon>Archaea</taxon>
        <taxon>Methanobacteriati</taxon>
        <taxon>Methanobacteriota</taxon>
        <taxon>Stenosarchaea group</taxon>
        <taxon>Halobacteria</taxon>
        <taxon>Halobacteriales</taxon>
        <taxon>Haloferacaceae</taxon>
        <taxon>Halobellus</taxon>
    </lineage>
</organism>
<feature type="domain" description="VOC" evidence="3">
    <location>
        <begin position="2"/>
        <end position="127"/>
    </location>
</feature>
<dbReference type="PANTHER" id="PTHR43048:SF3">
    <property type="entry name" value="METHYLMALONYL-COA EPIMERASE, MITOCHONDRIAL"/>
    <property type="match status" value="1"/>
</dbReference>
<dbReference type="InterPro" id="IPR051785">
    <property type="entry name" value="MMCE/EMCE_epimerase"/>
</dbReference>
<gene>
    <name evidence="4" type="primary">mce</name>
    <name evidence="4" type="ORF">ACFSAS_04180</name>
</gene>
<dbReference type="InterPro" id="IPR029068">
    <property type="entry name" value="Glyas_Bleomycin-R_OHBP_Dase"/>
</dbReference>
<dbReference type="AlphaFoldDB" id="A0ABD6DVJ2"/>
<dbReference type="EMBL" id="JBHUDP010000001">
    <property type="protein sequence ID" value="MFD1684808.1"/>
    <property type="molecule type" value="Genomic_DNA"/>
</dbReference>
<dbReference type="InterPro" id="IPR017515">
    <property type="entry name" value="MeMalonyl-CoA_epimerase"/>
</dbReference>
<dbReference type="GO" id="GO:0004493">
    <property type="term" value="F:methylmalonyl-CoA epimerase activity"/>
    <property type="evidence" value="ECO:0007669"/>
    <property type="project" value="UniProtKB-EC"/>
</dbReference>
<keyword evidence="5" id="KW-1185">Reference proteome</keyword>
<dbReference type="NCBIfam" id="TIGR03081">
    <property type="entry name" value="metmalonyl_epim"/>
    <property type="match status" value="1"/>
</dbReference>
<accession>A0ABD6DVJ2</accession>
<evidence type="ECO:0000313" key="4">
    <source>
        <dbReference type="EMBL" id="MFD1684808.1"/>
    </source>
</evidence>
<dbReference type="Proteomes" id="UP001597092">
    <property type="component" value="Unassembled WGS sequence"/>
</dbReference>
<dbReference type="RefSeq" id="WP_256308519.1">
    <property type="nucleotide sequence ID" value="NZ_JANHAW010000002.1"/>
</dbReference>
<name>A0ABD6DVJ2_9EURY</name>
<sequence>MAFDHVGIATTDGADLAATFEALFDASVVHEETFDGMAVRFLELDGGYFELLEPAEDGTIARFLDRRGPGIHHVALRTDDVGAALDRARNVGVELVDEEPRPGAWGHEVAFLHPKSTGGVLVEYVQRGERT</sequence>
<dbReference type="CDD" id="cd07249">
    <property type="entry name" value="MMCE"/>
    <property type="match status" value="1"/>
</dbReference>
<dbReference type="PROSITE" id="PS51819">
    <property type="entry name" value="VOC"/>
    <property type="match status" value="1"/>
</dbReference>
<dbReference type="EC" id="5.1.99.1" evidence="4"/>
<comment type="caution">
    <text evidence="4">The sequence shown here is derived from an EMBL/GenBank/DDBJ whole genome shotgun (WGS) entry which is preliminary data.</text>
</comment>
<dbReference type="GO" id="GO:0046872">
    <property type="term" value="F:metal ion binding"/>
    <property type="evidence" value="ECO:0007669"/>
    <property type="project" value="UniProtKB-KW"/>
</dbReference>
<evidence type="ECO:0000256" key="2">
    <source>
        <dbReference type="ARBA" id="ARBA00022723"/>
    </source>
</evidence>
<evidence type="ECO:0000259" key="3">
    <source>
        <dbReference type="PROSITE" id="PS51819"/>
    </source>
</evidence>
<comment type="similarity">
    <text evidence="1">Belongs to the methylmalonyl-CoA epimerase family.</text>
</comment>
<keyword evidence="2" id="KW-0479">Metal-binding</keyword>
<reference evidence="4 5" key="1">
    <citation type="journal article" date="2019" name="Int. J. Syst. Evol. Microbiol.">
        <title>The Global Catalogue of Microorganisms (GCM) 10K type strain sequencing project: providing services to taxonomists for standard genome sequencing and annotation.</title>
        <authorList>
            <consortium name="The Broad Institute Genomics Platform"/>
            <consortium name="The Broad Institute Genome Sequencing Center for Infectious Disease"/>
            <person name="Wu L."/>
            <person name="Ma J."/>
        </authorList>
    </citation>
    <scope>NUCLEOTIDE SEQUENCE [LARGE SCALE GENOMIC DNA]</scope>
    <source>
        <strain evidence="4 5">CGMCC 1.10387</strain>
    </source>
</reference>
<dbReference type="SUPFAM" id="SSF54593">
    <property type="entry name" value="Glyoxalase/Bleomycin resistance protein/Dihydroxybiphenyl dioxygenase"/>
    <property type="match status" value="1"/>
</dbReference>
<dbReference type="Pfam" id="PF13669">
    <property type="entry name" value="Glyoxalase_4"/>
    <property type="match status" value="1"/>
</dbReference>
<evidence type="ECO:0000313" key="5">
    <source>
        <dbReference type="Proteomes" id="UP001597092"/>
    </source>
</evidence>